<sequence>MESCSGDLKQLSKRQSFSQFTETVATSTCTGSWPELSSPQVFLDTSDQAEQFKERKADDVSAAYVNELDFPTPYQHLVCFQLENRVCLMSTVLQLIILL</sequence>
<evidence type="ECO:0000313" key="2">
    <source>
        <dbReference type="Proteomes" id="UP000784294"/>
    </source>
</evidence>
<gene>
    <name evidence="1" type="ORF">PXEA_LOCUS13235</name>
</gene>
<accession>A0A448WTC3</accession>
<reference evidence="1" key="1">
    <citation type="submission" date="2018-11" db="EMBL/GenBank/DDBJ databases">
        <authorList>
            <consortium name="Pathogen Informatics"/>
        </authorList>
    </citation>
    <scope>NUCLEOTIDE SEQUENCE</scope>
</reference>
<name>A0A448WTC3_9PLAT</name>
<protein>
    <submittedName>
        <fullName evidence="1">Uncharacterized protein</fullName>
    </submittedName>
</protein>
<keyword evidence="2" id="KW-1185">Reference proteome</keyword>
<evidence type="ECO:0000313" key="1">
    <source>
        <dbReference type="EMBL" id="VEL19795.1"/>
    </source>
</evidence>
<proteinExistence type="predicted"/>
<comment type="caution">
    <text evidence="1">The sequence shown here is derived from an EMBL/GenBank/DDBJ whole genome shotgun (WGS) entry which is preliminary data.</text>
</comment>
<dbReference type="EMBL" id="CAAALY010043332">
    <property type="protein sequence ID" value="VEL19795.1"/>
    <property type="molecule type" value="Genomic_DNA"/>
</dbReference>
<organism evidence="1 2">
    <name type="scientific">Protopolystoma xenopodis</name>
    <dbReference type="NCBI Taxonomy" id="117903"/>
    <lineage>
        <taxon>Eukaryota</taxon>
        <taxon>Metazoa</taxon>
        <taxon>Spiralia</taxon>
        <taxon>Lophotrochozoa</taxon>
        <taxon>Platyhelminthes</taxon>
        <taxon>Monogenea</taxon>
        <taxon>Polyopisthocotylea</taxon>
        <taxon>Polystomatidea</taxon>
        <taxon>Polystomatidae</taxon>
        <taxon>Protopolystoma</taxon>
    </lineage>
</organism>
<dbReference type="Proteomes" id="UP000784294">
    <property type="component" value="Unassembled WGS sequence"/>
</dbReference>
<dbReference type="AlphaFoldDB" id="A0A448WTC3"/>